<dbReference type="CDD" id="cd23274">
    <property type="entry name" value="Dkk3_Cys2"/>
    <property type="match status" value="1"/>
</dbReference>
<dbReference type="FunFam" id="2.10.80.10:FF:000008">
    <property type="entry name" value="Dickkopf WNT-signaling pathway inhibitor 3a"/>
    <property type="match status" value="1"/>
</dbReference>
<keyword evidence="9" id="KW-0812">Transmembrane</keyword>
<feature type="region of interest" description="Disordered" evidence="8">
    <location>
        <begin position="66"/>
        <end position="101"/>
    </location>
</feature>
<dbReference type="Gene3D" id="2.10.80.10">
    <property type="entry name" value="Lipase, subunit A"/>
    <property type="match status" value="1"/>
</dbReference>
<evidence type="ECO:0000313" key="12">
    <source>
        <dbReference type="Proteomes" id="UP000316079"/>
    </source>
</evidence>
<dbReference type="AlphaFoldDB" id="A0A553QTH3"/>
<evidence type="ECO:0000259" key="10">
    <source>
        <dbReference type="Pfam" id="PF04706"/>
    </source>
</evidence>
<keyword evidence="9" id="KW-0472">Membrane</keyword>
<dbReference type="GO" id="GO:0048019">
    <property type="term" value="F:receptor antagonist activity"/>
    <property type="evidence" value="ECO:0007669"/>
    <property type="project" value="TreeGrafter"/>
</dbReference>
<keyword evidence="5" id="KW-0879">Wnt signaling pathway</keyword>
<dbReference type="GO" id="GO:0005615">
    <property type="term" value="C:extracellular space"/>
    <property type="evidence" value="ECO:0007669"/>
    <property type="project" value="TreeGrafter"/>
</dbReference>
<keyword evidence="3" id="KW-0217">Developmental protein</keyword>
<dbReference type="Pfam" id="PF04706">
    <property type="entry name" value="Dickkopf_N"/>
    <property type="match status" value="1"/>
</dbReference>
<feature type="compositionally biased region" description="Polar residues" evidence="8">
    <location>
        <begin position="86"/>
        <end position="101"/>
    </location>
</feature>
<gene>
    <name evidence="11" type="ORF">DNTS_021651</name>
</gene>
<dbReference type="PANTHER" id="PTHR12113:SF8">
    <property type="entry name" value="DICKKOPF-RELATED PROTEIN 3"/>
    <property type="match status" value="1"/>
</dbReference>
<evidence type="ECO:0000256" key="9">
    <source>
        <dbReference type="SAM" id="Phobius"/>
    </source>
</evidence>
<comment type="caution">
    <text evidence="11">The sequence shown here is derived from an EMBL/GenBank/DDBJ whole genome shotgun (WGS) entry which is preliminary data.</text>
</comment>
<keyword evidence="6" id="KW-0732">Signal</keyword>
<evidence type="ECO:0000313" key="11">
    <source>
        <dbReference type="EMBL" id="TRY93275.1"/>
    </source>
</evidence>
<dbReference type="InterPro" id="IPR039863">
    <property type="entry name" value="DKK1-4"/>
</dbReference>
<evidence type="ECO:0000256" key="7">
    <source>
        <dbReference type="ARBA" id="ARBA00023157"/>
    </source>
</evidence>
<sequence>MLTPSVSSAVRQTVLWMHHLAVSMQFLIGMILCLAVVHGIVPDISRTEIDIIADLQRNAVEGRTAERDAMQIQEVEDGQLEDTQPGPETQMNLETTQSMPSQDNISANLSEIEILGGNQSISSTERINKTTDTGNSTKETNNITSVQSRDTENNLNHDCVIDEDCEKNKYCLYETTSSRCLPCKELDVTCAKNEECCDGQLCVWGQCANNITKGNAGTICQYQKDCKDEYCCAFHKALLLPVCIPKPIERERCVIAANHLMDLLSWDLEEEGPQVHCPCVGDLECQHLGRGALCLEPQSSSEEEFMDSLYSETDYIV</sequence>
<keyword evidence="7" id="KW-1015">Disulfide bond</keyword>
<feature type="transmembrane region" description="Helical" evidence="9">
    <location>
        <begin position="20"/>
        <end position="41"/>
    </location>
</feature>
<organism evidence="11 12">
    <name type="scientific">Danionella cerebrum</name>
    <dbReference type="NCBI Taxonomy" id="2873325"/>
    <lineage>
        <taxon>Eukaryota</taxon>
        <taxon>Metazoa</taxon>
        <taxon>Chordata</taxon>
        <taxon>Craniata</taxon>
        <taxon>Vertebrata</taxon>
        <taxon>Euteleostomi</taxon>
        <taxon>Actinopterygii</taxon>
        <taxon>Neopterygii</taxon>
        <taxon>Teleostei</taxon>
        <taxon>Ostariophysi</taxon>
        <taxon>Cypriniformes</taxon>
        <taxon>Danionidae</taxon>
        <taxon>Danioninae</taxon>
        <taxon>Danionella</taxon>
    </lineage>
</organism>
<comment type="similarity">
    <text evidence="2">Belongs to the dickkopf family.</text>
</comment>
<protein>
    <recommendedName>
        <fullName evidence="10">Dickkopf N-terminal cysteine-rich domain-containing protein</fullName>
    </recommendedName>
</protein>
<accession>A0A553QTH3</accession>
<evidence type="ECO:0000256" key="3">
    <source>
        <dbReference type="ARBA" id="ARBA00022473"/>
    </source>
</evidence>
<name>A0A553QTH3_9TELE</name>
<evidence type="ECO:0000256" key="4">
    <source>
        <dbReference type="ARBA" id="ARBA00022525"/>
    </source>
</evidence>
<dbReference type="STRING" id="623744.A0A553QTH3"/>
<evidence type="ECO:0000256" key="1">
    <source>
        <dbReference type="ARBA" id="ARBA00004613"/>
    </source>
</evidence>
<evidence type="ECO:0000256" key="8">
    <source>
        <dbReference type="SAM" id="MobiDB-lite"/>
    </source>
</evidence>
<keyword evidence="4" id="KW-0964">Secreted</keyword>
<evidence type="ECO:0000256" key="6">
    <source>
        <dbReference type="ARBA" id="ARBA00022729"/>
    </source>
</evidence>
<dbReference type="Proteomes" id="UP000316079">
    <property type="component" value="Unassembled WGS sequence"/>
</dbReference>
<dbReference type="EMBL" id="SRMA01025558">
    <property type="protein sequence ID" value="TRY93275.1"/>
    <property type="molecule type" value="Genomic_DNA"/>
</dbReference>
<evidence type="ECO:0000256" key="2">
    <source>
        <dbReference type="ARBA" id="ARBA00010842"/>
    </source>
</evidence>
<reference evidence="11 12" key="1">
    <citation type="journal article" date="2019" name="Sci. Data">
        <title>Hybrid genome assembly and annotation of Danionella translucida.</title>
        <authorList>
            <person name="Kadobianskyi M."/>
            <person name="Schulze L."/>
            <person name="Schuelke M."/>
            <person name="Judkewitz B."/>
        </authorList>
    </citation>
    <scope>NUCLEOTIDE SEQUENCE [LARGE SCALE GENOMIC DNA]</scope>
    <source>
        <strain evidence="11 12">Bolton</strain>
    </source>
</reference>
<keyword evidence="12" id="KW-1185">Reference proteome</keyword>
<dbReference type="GO" id="GO:0039706">
    <property type="term" value="F:co-receptor binding"/>
    <property type="evidence" value="ECO:0007669"/>
    <property type="project" value="TreeGrafter"/>
</dbReference>
<dbReference type="PANTHER" id="PTHR12113">
    <property type="entry name" value="DICKKOPF3-LIKE 3"/>
    <property type="match status" value="1"/>
</dbReference>
<dbReference type="OrthoDB" id="6359792at2759"/>
<feature type="domain" description="Dickkopf N-terminal cysteine-rich" evidence="10">
    <location>
        <begin position="159"/>
        <end position="208"/>
    </location>
</feature>
<evidence type="ECO:0000256" key="5">
    <source>
        <dbReference type="ARBA" id="ARBA00022687"/>
    </source>
</evidence>
<dbReference type="GO" id="GO:0016055">
    <property type="term" value="P:Wnt signaling pathway"/>
    <property type="evidence" value="ECO:0007669"/>
    <property type="project" value="UniProtKB-KW"/>
</dbReference>
<comment type="subcellular location">
    <subcellularLocation>
        <location evidence="1">Secreted</location>
    </subcellularLocation>
</comment>
<proteinExistence type="inferred from homology"/>
<dbReference type="GO" id="GO:0090090">
    <property type="term" value="P:negative regulation of canonical Wnt signaling pathway"/>
    <property type="evidence" value="ECO:0007669"/>
    <property type="project" value="TreeGrafter"/>
</dbReference>
<dbReference type="InterPro" id="IPR006796">
    <property type="entry name" value="Dickkopf_N"/>
</dbReference>
<dbReference type="InterPro" id="IPR047300">
    <property type="entry name" value="Dkk3_Cys2"/>
</dbReference>
<keyword evidence="9" id="KW-1133">Transmembrane helix</keyword>